<keyword evidence="1" id="KW-0068">Autocatalytic cleavage</keyword>
<dbReference type="RefSeq" id="WP_118889453.1">
    <property type="nucleotide sequence ID" value="NZ_PHUT01000007.1"/>
</dbReference>
<feature type="compositionally biased region" description="Basic and acidic residues" evidence="3">
    <location>
        <begin position="39"/>
        <end position="52"/>
    </location>
</feature>
<dbReference type="GO" id="GO:0004519">
    <property type="term" value="F:endonuclease activity"/>
    <property type="evidence" value="ECO:0007669"/>
    <property type="project" value="InterPro"/>
</dbReference>
<dbReference type="InterPro" id="IPR036844">
    <property type="entry name" value="Hint_dom_sf"/>
</dbReference>
<dbReference type="InterPro" id="IPR004860">
    <property type="entry name" value="LAGLIDADG_dom"/>
</dbReference>
<evidence type="ECO:0000256" key="2">
    <source>
        <dbReference type="ARBA" id="ARBA00023000"/>
    </source>
</evidence>
<dbReference type="GO" id="GO:0006231">
    <property type="term" value="P:dTMP biosynthetic process"/>
    <property type="evidence" value="ECO:0007669"/>
    <property type="project" value="InterPro"/>
</dbReference>
<dbReference type="GO" id="GO:0050660">
    <property type="term" value="F:flavin adenine dinucleotide binding"/>
    <property type="evidence" value="ECO:0007669"/>
    <property type="project" value="InterPro"/>
</dbReference>
<feature type="compositionally biased region" description="Basic and acidic residues" evidence="3">
    <location>
        <begin position="1"/>
        <end position="32"/>
    </location>
</feature>
<dbReference type="GO" id="GO:0004799">
    <property type="term" value="F:thymidylate synthase activity"/>
    <property type="evidence" value="ECO:0007669"/>
    <property type="project" value="TreeGrafter"/>
</dbReference>
<evidence type="ECO:0000313" key="6">
    <source>
        <dbReference type="Proteomes" id="UP000285456"/>
    </source>
</evidence>
<dbReference type="InterPro" id="IPR003669">
    <property type="entry name" value="Thymidylate_synthase_ThyX"/>
</dbReference>
<dbReference type="PANTHER" id="PTHR34934:SF1">
    <property type="entry name" value="FLAVIN-DEPENDENT THYMIDYLATE SYNTHASE"/>
    <property type="match status" value="1"/>
</dbReference>
<dbReference type="GO" id="GO:0050797">
    <property type="term" value="F:thymidylate synthase (FAD) activity"/>
    <property type="evidence" value="ECO:0007669"/>
    <property type="project" value="InterPro"/>
</dbReference>
<dbReference type="InterPro" id="IPR006142">
    <property type="entry name" value="INTEIN"/>
</dbReference>
<dbReference type="SUPFAM" id="SSF55608">
    <property type="entry name" value="Homing endonucleases"/>
    <property type="match status" value="2"/>
</dbReference>
<feature type="region of interest" description="Disordered" evidence="3">
    <location>
        <begin position="1"/>
        <end position="52"/>
    </location>
</feature>
<dbReference type="Gene3D" id="2.170.16.10">
    <property type="entry name" value="Hedgehog/Intein (Hint) domain"/>
    <property type="match status" value="1"/>
</dbReference>
<evidence type="ECO:0000256" key="1">
    <source>
        <dbReference type="ARBA" id="ARBA00022813"/>
    </source>
</evidence>
<dbReference type="InterPro" id="IPR036098">
    <property type="entry name" value="Thymidylate_synthase_ThyX_sf"/>
</dbReference>
<evidence type="ECO:0000256" key="3">
    <source>
        <dbReference type="SAM" id="MobiDB-lite"/>
    </source>
</evidence>
<comment type="caution">
    <text evidence="5">The sequence shown here is derived from an EMBL/GenBank/DDBJ whole genome shotgun (WGS) entry which is preliminary data.</text>
</comment>
<dbReference type="GO" id="GO:0016539">
    <property type="term" value="P:intein-mediated protein splicing"/>
    <property type="evidence" value="ECO:0007669"/>
    <property type="project" value="InterPro"/>
</dbReference>
<dbReference type="PROSITE" id="PS50819">
    <property type="entry name" value="INTEIN_ENDONUCLEASE"/>
    <property type="match status" value="1"/>
</dbReference>
<dbReference type="GO" id="GO:0070402">
    <property type="term" value="F:NADPH binding"/>
    <property type="evidence" value="ECO:0007669"/>
    <property type="project" value="TreeGrafter"/>
</dbReference>
<dbReference type="SUPFAM" id="SSF69796">
    <property type="entry name" value="Thymidylate synthase-complementing protein Thy1"/>
    <property type="match status" value="2"/>
</dbReference>
<gene>
    <name evidence="5" type="ORF">D1B32_11695</name>
</gene>
<feature type="domain" description="DOD-type homing endonuclease" evidence="4">
    <location>
        <begin position="261"/>
        <end position="391"/>
    </location>
</feature>
<keyword evidence="6" id="KW-1185">Reference proteome</keyword>
<dbReference type="InterPro" id="IPR003587">
    <property type="entry name" value="Hint_dom_N"/>
</dbReference>
<dbReference type="PANTHER" id="PTHR34934">
    <property type="entry name" value="FLAVIN-DEPENDENT THYMIDYLATE SYNTHASE"/>
    <property type="match status" value="1"/>
</dbReference>
<dbReference type="Pfam" id="PF02511">
    <property type="entry name" value="Thy1"/>
    <property type="match status" value="2"/>
</dbReference>
<dbReference type="Proteomes" id="UP000285456">
    <property type="component" value="Unassembled WGS sequence"/>
</dbReference>
<organism evidence="5 6">
    <name type="scientific">Oceanobacillus profundus</name>
    <dbReference type="NCBI Taxonomy" id="372463"/>
    <lineage>
        <taxon>Bacteria</taxon>
        <taxon>Bacillati</taxon>
        <taxon>Bacillota</taxon>
        <taxon>Bacilli</taxon>
        <taxon>Bacillales</taxon>
        <taxon>Bacillaceae</taxon>
        <taxon>Oceanobacillus</taxon>
    </lineage>
</organism>
<dbReference type="Gene3D" id="3.30.1360.170">
    <property type="match status" value="2"/>
</dbReference>
<dbReference type="OrthoDB" id="9780625at2"/>
<proteinExistence type="predicted"/>
<dbReference type="SMART" id="SM00306">
    <property type="entry name" value="HintN"/>
    <property type="match status" value="1"/>
</dbReference>
<dbReference type="CDD" id="cd00081">
    <property type="entry name" value="Hint"/>
    <property type="match status" value="1"/>
</dbReference>
<dbReference type="SUPFAM" id="SSF51294">
    <property type="entry name" value="Hedgehog/intein (Hint) domain"/>
    <property type="match status" value="1"/>
</dbReference>
<dbReference type="PROSITE" id="PS50817">
    <property type="entry name" value="INTEIN_N_TER"/>
    <property type="match status" value="1"/>
</dbReference>
<dbReference type="InterPro" id="IPR006141">
    <property type="entry name" value="Intein_N"/>
</dbReference>
<evidence type="ECO:0000313" key="5">
    <source>
        <dbReference type="EMBL" id="RHW31895.1"/>
    </source>
</evidence>
<dbReference type="PRINTS" id="PR00379">
    <property type="entry name" value="INTEIN"/>
</dbReference>
<dbReference type="InterPro" id="IPR027434">
    <property type="entry name" value="Homing_endonucl"/>
</dbReference>
<dbReference type="CDD" id="cd20175">
    <property type="entry name" value="ThyX"/>
    <property type="match status" value="2"/>
</dbReference>
<dbReference type="PROSITE" id="PS51331">
    <property type="entry name" value="THYX"/>
    <property type="match status" value="2"/>
</dbReference>
<name>A0A417YGI1_9BACI</name>
<dbReference type="EMBL" id="QWEH01000007">
    <property type="protein sequence ID" value="RHW31895.1"/>
    <property type="molecule type" value="Genomic_DNA"/>
</dbReference>
<protein>
    <recommendedName>
        <fullName evidence="4">DOD-type homing endonuclease domain-containing protein</fullName>
    </recommendedName>
</protein>
<sequence length="889" mass="103730">MSNTKQEEKNTKVEVKEEINDSNKTSTVEKRNTTRKRPTKTESSENKQTEKTIDISPFVSNPEGNIYAIKNLPEEFVATLFAWVSRSPKSFKEHLQIALKEFDIEVPKQDTFTSLDKKAKDFHEKWTVGYGHSCYDEKTEVLTEKGFKNWFSVNDDDKLASVNPDSLEVEYLKPVKLIEEPYTGPMYKVDRNRIDMMVTPNHKVFAWPRHKIKEFETRKYQLINAEDLKDKCYKVRLGGLNWNGDVSDTLYGYPIEPLLQLFGFFIGDGYIDTRTKHSVQFHIKKQRKIDYLYSLCEQLGLSISANKNYKFYITSNNNDIGDILSKCYDENREKQIPDNLLELDSTILHYLFDGLMNSDGSKDHRNGSMVYDTSSKTLADQVQHLVLLLGWSSYLSYERPAQSENHKDGWRLFITKKLLESMVNKVQYDIFDDWEDYSGLVYCAELPKYHTLIVRRNGRVHISGNSVAEHAVAHVGIEKVSRLASADLELSNTFYSITEYSQRYQKPKRGDWHNPFKKNSKEHKEFEQSMNECFDVFEKLIDEVYKDLKSEYHDSIEFKQLKKKQKENDKNVKELTKIDKELSSDYNALKKLAFEDARYALPLAMYTQLGMTANGRAWRDGLAQLETSKYTEVKDMRKALKEEITKVLPVLLKYADASPYQKKHQSVIESNFNSTQDDQGLQRDVKVLTVGLELDEVLNILALYFVQQSNIPYSVALNRARELDYAKRNQIIEQLLFDIKHFDTAPEAFKSVNYQVELKVSEANWHQLLRHNRKTDFMFAGPSMQNGLVIPPRIKAAGLEHLLVNLHEKVFAQYVSFVEKGFDQEADYLILNAHKRRVVANFDLWEAYHLINLRTSDEAQWDIKDTFNELYNVLSQYHPHLMKQVKRRI</sequence>
<dbReference type="AlphaFoldDB" id="A0A417YGI1"/>
<evidence type="ECO:0000259" key="4">
    <source>
        <dbReference type="PROSITE" id="PS50819"/>
    </source>
</evidence>
<accession>A0A417YGI1</accession>
<keyword evidence="2" id="KW-0651">Protein splicing</keyword>
<reference evidence="5 6" key="1">
    <citation type="journal article" date="2007" name="Int. J. Syst. Evol. Microbiol.">
        <title>Oceanobacillus profundus sp. nov., isolated from a deep-sea sediment core.</title>
        <authorList>
            <person name="Kim Y.G."/>
            <person name="Choi D.H."/>
            <person name="Hyun S."/>
            <person name="Cho B.C."/>
        </authorList>
    </citation>
    <scope>NUCLEOTIDE SEQUENCE [LARGE SCALE GENOMIC DNA]</scope>
    <source>
        <strain evidence="5 6">DSM 18246</strain>
    </source>
</reference>
<dbReference type="Pfam" id="PF14528">
    <property type="entry name" value="LAGLIDADG_3"/>
    <property type="match status" value="1"/>
</dbReference>
<dbReference type="InterPro" id="IPR004042">
    <property type="entry name" value="Intein_endonuc_central"/>
</dbReference>
<dbReference type="Gene3D" id="3.10.28.10">
    <property type="entry name" value="Homing endonucleases"/>
    <property type="match status" value="1"/>
</dbReference>